<proteinExistence type="predicted"/>
<dbReference type="Proteomes" id="UP000595437">
    <property type="component" value="Chromosome 6"/>
</dbReference>
<evidence type="ECO:0000256" key="1">
    <source>
        <dbReference type="SAM" id="MobiDB-lite"/>
    </source>
</evidence>
<organism evidence="2 3">
    <name type="scientific">Caligus rogercresseyi</name>
    <name type="common">Sea louse</name>
    <dbReference type="NCBI Taxonomy" id="217165"/>
    <lineage>
        <taxon>Eukaryota</taxon>
        <taxon>Metazoa</taxon>
        <taxon>Ecdysozoa</taxon>
        <taxon>Arthropoda</taxon>
        <taxon>Crustacea</taxon>
        <taxon>Multicrustacea</taxon>
        <taxon>Hexanauplia</taxon>
        <taxon>Copepoda</taxon>
        <taxon>Siphonostomatoida</taxon>
        <taxon>Caligidae</taxon>
        <taxon>Caligus</taxon>
    </lineage>
</organism>
<gene>
    <name evidence="2" type="ORF">FKW44_009541</name>
</gene>
<name>A0A7T8K7J6_CALRO</name>
<evidence type="ECO:0000313" key="3">
    <source>
        <dbReference type="Proteomes" id="UP000595437"/>
    </source>
</evidence>
<sequence>TGGHRGCVQAGRHFSGPVNQTLGSQACPPQPEEAEAESSIETALKEKFSQKKALNIYYS</sequence>
<reference evidence="3" key="1">
    <citation type="submission" date="2021-01" db="EMBL/GenBank/DDBJ databases">
        <title>Caligus Genome Assembly.</title>
        <authorList>
            <person name="Gallardo-Escarate C."/>
        </authorList>
    </citation>
    <scope>NUCLEOTIDE SEQUENCE [LARGE SCALE GENOMIC DNA]</scope>
</reference>
<evidence type="ECO:0000313" key="2">
    <source>
        <dbReference type="EMBL" id="QQP49029.1"/>
    </source>
</evidence>
<accession>A0A7T8K7J6</accession>
<feature type="non-terminal residue" evidence="2">
    <location>
        <position position="1"/>
    </location>
</feature>
<feature type="region of interest" description="Disordered" evidence="1">
    <location>
        <begin position="1"/>
        <end position="39"/>
    </location>
</feature>
<dbReference type="AlphaFoldDB" id="A0A7T8K7J6"/>
<protein>
    <submittedName>
        <fullName evidence="2">Uncharacterized protein</fullName>
    </submittedName>
</protein>
<keyword evidence="3" id="KW-1185">Reference proteome</keyword>
<dbReference type="EMBL" id="CP045895">
    <property type="protein sequence ID" value="QQP49029.1"/>
    <property type="molecule type" value="Genomic_DNA"/>
</dbReference>